<dbReference type="NCBIfam" id="TIGR01439">
    <property type="entry name" value="lp_hng_hel_AbrB"/>
    <property type="match status" value="1"/>
</dbReference>
<dbReference type="RefSeq" id="WP_006367206.1">
    <property type="nucleotide sequence ID" value="NZ_AASE01000028.1"/>
</dbReference>
<dbReference type="SMART" id="SM00966">
    <property type="entry name" value="SpoVT_AbrB"/>
    <property type="match status" value="1"/>
</dbReference>
<evidence type="ECO:0000313" key="4">
    <source>
        <dbReference type="Proteomes" id="UP000004162"/>
    </source>
</evidence>
<evidence type="ECO:0000259" key="2">
    <source>
        <dbReference type="PROSITE" id="PS51740"/>
    </source>
</evidence>
<dbReference type="InterPro" id="IPR037914">
    <property type="entry name" value="SpoVT-AbrB_sf"/>
</dbReference>
<feature type="domain" description="SpoVT-AbrB" evidence="2">
    <location>
        <begin position="1"/>
        <end position="46"/>
    </location>
</feature>
<dbReference type="PROSITE" id="PS51740">
    <property type="entry name" value="SPOVT_ABRB"/>
    <property type="match status" value="1"/>
</dbReference>
<dbReference type="Pfam" id="PF04014">
    <property type="entry name" value="MazE_antitoxin"/>
    <property type="match status" value="1"/>
</dbReference>
<dbReference type="InterPro" id="IPR007159">
    <property type="entry name" value="SpoVT-AbrB_dom"/>
</dbReference>
<protein>
    <submittedName>
        <fullName evidence="3">Transcriptional regulator AbrB</fullName>
    </submittedName>
</protein>
<gene>
    <name evidence="3" type="ORF">CferDRAFT_0287</name>
</gene>
<organism evidence="3 4">
    <name type="scientific">Chlorobium ferrooxidans DSM 13031</name>
    <dbReference type="NCBI Taxonomy" id="377431"/>
    <lineage>
        <taxon>Bacteria</taxon>
        <taxon>Pseudomonadati</taxon>
        <taxon>Chlorobiota</taxon>
        <taxon>Chlorobiia</taxon>
        <taxon>Chlorobiales</taxon>
        <taxon>Chlorobiaceae</taxon>
        <taxon>Chlorobium/Pelodictyon group</taxon>
        <taxon>Chlorobium</taxon>
    </lineage>
</organism>
<comment type="caution">
    <text evidence="3">The sequence shown here is derived from an EMBL/GenBank/DDBJ whole genome shotgun (WGS) entry which is preliminary data.</text>
</comment>
<dbReference type="Gene3D" id="2.10.260.10">
    <property type="match status" value="1"/>
</dbReference>
<dbReference type="SUPFAM" id="SSF89447">
    <property type="entry name" value="AbrB/MazE/MraZ-like"/>
    <property type="match status" value="1"/>
</dbReference>
<reference evidence="3 4" key="2">
    <citation type="submission" date="2006-07" db="EMBL/GenBank/DDBJ databases">
        <title>Sequencing of the draft genome and assembly of Chlorobium ferroxidans DSM 13031.</title>
        <authorList>
            <consortium name="US DOE Joint Genome Institute (JGI-PGF)"/>
            <person name="Copeland A."/>
            <person name="Lucas S."/>
            <person name="Lapidus A."/>
            <person name="Barry K."/>
            <person name="Glavina del Rio T."/>
            <person name="Dalin E."/>
            <person name="Tice H."/>
            <person name="Bruce D."/>
            <person name="Pitluck S."/>
            <person name="Richardson P."/>
        </authorList>
    </citation>
    <scope>NUCLEOTIDE SEQUENCE [LARGE SCALE GENOMIC DNA]</scope>
    <source>
        <strain evidence="3 4">DSM 13031</strain>
    </source>
</reference>
<dbReference type="EMBL" id="AASE01000028">
    <property type="protein sequence ID" value="EAT58168.1"/>
    <property type="molecule type" value="Genomic_DNA"/>
</dbReference>
<evidence type="ECO:0000313" key="3">
    <source>
        <dbReference type="EMBL" id="EAT58168.1"/>
    </source>
</evidence>
<reference evidence="3 4" key="1">
    <citation type="submission" date="2006-07" db="EMBL/GenBank/DDBJ databases">
        <title>Annotation of the draft genome assembly of Chlorobium ferroxidans DSM 13031.</title>
        <authorList>
            <consortium name="US DOE Joint Genome Institute (JGI-ORNL)"/>
            <person name="Larimer F."/>
            <person name="Land M."/>
            <person name="Hauser L."/>
        </authorList>
    </citation>
    <scope>NUCLEOTIDE SEQUENCE [LARGE SCALE GENOMIC DNA]</scope>
    <source>
        <strain evidence="3 4">DSM 13031</strain>
    </source>
</reference>
<keyword evidence="4" id="KW-1185">Reference proteome</keyword>
<name>Q0YPG3_9CHLB</name>
<proteinExistence type="predicted"/>
<dbReference type="GO" id="GO:0003677">
    <property type="term" value="F:DNA binding"/>
    <property type="evidence" value="ECO:0007669"/>
    <property type="project" value="UniProtKB-UniRule"/>
</dbReference>
<dbReference type="OrthoDB" id="9811597at2"/>
<dbReference type="Proteomes" id="UP000004162">
    <property type="component" value="Unassembled WGS sequence"/>
</dbReference>
<keyword evidence="1" id="KW-0238">DNA-binding</keyword>
<sequence length="74" mass="8373">MDIAKITSKGQTTIPVSIRKAAQLEAGDTVTFEYKNDSVIIRKIRMAGDDYLKSISETLNEWNSAEDEEAWHEL</sequence>
<accession>Q0YPG3</accession>
<evidence type="ECO:0000256" key="1">
    <source>
        <dbReference type="PROSITE-ProRule" id="PRU01076"/>
    </source>
</evidence>
<dbReference type="AlphaFoldDB" id="Q0YPG3"/>